<feature type="transmembrane region" description="Helical" evidence="1">
    <location>
        <begin position="861"/>
        <end position="880"/>
    </location>
</feature>
<keyword evidence="1" id="KW-0472">Membrane</keyword>
<dbReference type="AlphaFoldDB" id="A0A484HMD6"/>
<dbReference type="Gene3D" id="1.20.1640.10">
    <property type="entry name" value="Multidrug efflux transporter AcrB transmembrane domain"/>
    <property type="match status" value="2"/>
</dbReference>
<dbReference type="Gene3D" id="3.30.70.1430">
    <property type="entry name" value="Multidrug efflux transporter AcrB pore domain"/>
    <property type="match status" value="2"/>
</dbReference>
<reference evidence="2" key="1">
    <citation type="submission" date="2019-01" db="EMBL/GenBank/DDBJ databases">
        <authorList>
            <consortium name="Genoscope - CEA"/>
            <person name="William W."/>
        </authorList>
    </citation>
    <scope>NUCLEOTIDE SEQUENCE</scope>
    <source>
        <strain evidence="2">CR-1</strain>
    </source>
</reference>
<dbReference type="GO" id="GO:0042910">
    <property type="term" value="F:xenobiotic transmembrane transporter activity"/>
    <property type="evidence" value="ECO:0007669"/>
    <property type="project" value="TreeGrafter"/>
</dbReference>
<dbReference type="SUPFAM" id="SSF82693">
    <property type="entry name" value="Multidrug efflux transporter AcrB pore domain, PN1, PN2, PC1 and PC2 subdomains"/>
    <property type="match status" value="2"/>
</dbReference>
<dbReference type="InterPro" id="IPR001036">
    <property type="entry name" value="Acrflvin-R"/>
</dbReference>
<gene>
    <name evidence="2" type="primary">mdtB</name>
    <name evidence="2" type="ORF">EPICR_80083</name>
</gene>
<accession>A0A484HMD6</accession>
<feature type="transmembrane region" description="Helical" evidence="1">
    <location>
        <begin position="886"/>
        <end position="905"/>
    </location>
</feature>
<organism evidence="2">
    <name type="scientific">uncultured Desulfobacteraceae bacterium</name>
    <dbReference type="NCBI Taxonomy" id="218296"/>
    <lineage>
        <taxon>Bacteria</taxon>
        <taxon>Pseudomonadati</taxon>
        <taxon>Thermodesulfobacteriota</taxon>
        <taxon>Desulfobacteria</taxon>
        <taxon>Desulfobacterales</taxon>
        <taxon>Desulfobacteraceae</taxon>
        <taxon>environmental samples</taxon>
    </lineage>
</organism>
<dbReference type="Gene3D" id="3.30.70.1440">
    <property type="entry name" value="Multidrug efflux transporter AcrB pore domain"/>
    <property type="match status" value="1"/>
</dbReference>
<feature type="transmembrane region" description="Helical" evidence="1">
    <location>
        <begin position="912"/>
        <end position="930"/>
    </location>
</feature>
<dbReference type="Pfam" id="PF00873">
    <property type="entry name" value="ACR_tran"/>
    <property type="match status" value="1"/>
</dbReference>
<feature type="transmembrane region" description="Helical" evidence="1">
    <location>
        <begin position="989"/>
        <end position="1018"/>
    </location>
</feature>
<feature type="transmembrane region" description="Helical" evidence="1">
    <location>
        <begin position="436"/>
        <end position="457"/>
    </location>
</feature>
<sequence>MSDGISHEKPKGPISWMTANPVAANLLMILLVVGGLLIGMRVKQEVFPDFNLDMVNISVAYPGASPGEVENGVVLAIEEAIRDIEGVDEMVSTSSEGLGFVSVEAVKGADVDTLWLEIKNQVDRIDTFPDEALDPNVSIASRDRDVITIALFGSVGEAVLREAGEQARDEFLSHPDITRAELSGVRDHEIHVEAPTDRLRMHGLTLGDIASAIRSASVEMGGGALKTESGDLLVRVDDRRDYAAEYARLPLLTQESGARIFLGDVAAVSEGFEDTDSWAFYNGEKAVLIEVYRVGDQTPARVAAGARAVMERLKAELPPGLHLEVVRDLSLIFEQRAELLLKNAGLGLILVFILLALFLEPGLAFWVSMGIPISFLGAFLIMGNLSISINMVTMFAFIVTLGIVVDDAVVVGENIYHFRRRGLSFFQAAVKGARGVALPVVFSVLTNMAAFLPMFFVPGVMGKIFRYIPMVVISVFAISLVESLFVLPSHLSHGRKKEPGRLNFPARWQRKFSAVFEAFVRGPYARFLTWVLSHRYSVIALGVAMLMATAGYLSSGRLGMEMFPKVESDYAYCEAVLPYGSPASQLMAAEGRLVQAAREVGRENGGEKLVKGVFSRVSGNRITVRFYLTDPDIRPVSTGRVTTLWRERAGKIPGLESLAFESDRGGPGSGRGLSIQLSHRNKDILERAGAALAEKIEEYPMAQDIDDGSARGKRQRDIRLMPAGERMGLTSREVAAQLRGAFYGIEAVKNQRGRNELTVRVRLPESERASESTLDDLTLLAPRGEIPLRNAVEIIPGRAYTSINRTDGRRVISVTANVRPRSQADTLKKALEKDVLPDLKKRFPGLSHSFKGRQAETRESVSSLMTGLAMALILVYALLAVPLKSYLQPVIIMFCIPFGMIGAVLGHIIMGYSLSVISLFGIVALAGVVINDSLVFVDFANQRVRKGKTPKEAVIEAGIQRFRPILLTTLTTSGGLAPMIFETSRQARFLIPMAISLGFGILFATFITLAMIPSLYLLTADLKRFFGFGPYLKR</sequence>
<feature type="transmembrane region" description="Helical" evidence="1">
    <location>
        <begin position="464"/>
        <end position="487"/>
    </location>
</feature>
<dbReference type="PANTHER" id="PTHR32063:SF33">
    <property type="entry name" value="RND SUPERFAMILY EFFLUX PUMP PERMEASE COMPONENT"/>
    <property type="match status" value="1"/>
</dbReference>
<dbReference type="InterPro" id="IPR027463">
    <property type="entry name" value="AcrB_DN_DC_subdom"/>
</dbReference>
<feature type="transmembrane region" description="Helical" evidence="1">
    <location>
        <begin position="339"/>
        <end position="359"/>
    </location>
</feature>
<proteinExistence type="predicted"/>
<dbReference type="SUPFAM" id="SSF82866">
    <property type="entry name" value="Multidrug efflux transporter AcrB transmembrane domain"/>
    <property type="match status" value="2"/>
</dbReference>
<evidence type="ECO:0000313" key="2">
    <source>
        <dbReference type="EMBL" id="VEN75390.1"/>
    </source>
</evidence>
<dbReference type="EMBL" id="CAACVI010000051">
    <property type="protein sequence ID" value="VEN75390.1"/>
    <property type="molecule type" value="Genomic_DNA"/>
</dbReference>
<dbReference type="Gene3D" id="3.30.70.1320">
    <property type="entry name" value="Multidrug efflux transporter AcrB pore domain like"/>
    <property type="match status" value="1"/>
</dbReference>
<feature type="transmembrane region" description="Helical" evidence="1">
    <location>
        <begin position="22"/>
        <end position="40"/>
    </location>
</feature>
<keyword evidence="1" id="KW-0812">Transmembrane</keyword>
<name>A0A484HMD6_9BACT</name>
<dbReference type="PANTHER" id="PTHR32063">
    <property type="match status" value="1"/>
</dbReference>
<dbReference type="PRINTS" id="PR00702">
    <property type="entry name" value="ACRIFLAVINRP"/>
</dbReference>
<feature type="transmembrane region" description="Helical" evidence="1">
    <location>
        <begin position="536"/>
        <end position="555"/>
    </location>
</feature>
<protein>
    <submittedName>
        <fullName evidence="2">MdtB: multidrug resistance protein, AcrB/AcrD/AcrF family</fullName>
    </submittedName>
</protein>
<dbReference type="SUPFAM" id="SSF82714">
    <property type="entry name" value="Multidrug efflux transporter AcrB TolC docking domain, DN and DC subdomains"/>
    <property type="match status" value="1"/>
</dbReference>
<evidence type="ECO:0000256" key="1">
    <source>
        <dbReference type="SAM" id="Phobius"/>
    </source>
</evidence>
<dbReference type="GO" id="GO:0005886">
    <property type="term" value="C:plasma membrane"/>
    <property type="evidence" value="ECO:0007669"/>
    <property type="project" value="TreeGrafter"/>
</dbReference>
<keyword evidence="1" id="KW-1133">Transmembrane helix</keyword>
<dbReference type="Gene3D" id="3.30.2090.10">
    <property type="entry name" value="Multidrug efflux transporter AcrB TolC docking domain, DN and DC subdomains"/>
    <property type="match status" value="2"/>
</dbReference>